<dbReference type="Proteomes" id="UP000789508">
    <property type="component" value="Unassembled WGS sequence"/>
</dbReference>
<organism evidence="2 3">
    <name type="scientific">Ambispora leptoticha</name>
    <dbReference type="NCBI Taxonomy" id="144679"/>
    <lineage>
        <taxon>Eukaryota</taxon>
        <taxon>Fungi</taxon>
        <taxon>Fungi incertae sedis</taxon>
        <taxon>Mucoromycota</taxon>
        <taxon>Glomeromycotina</taxon>
        <taxon>Glomeromycetes</taxon>
        <taxon>Archaeosporales</taxon>
        <taxon>Ambisporaceae</taxon>
        <taxon>Ambispora</taxon>
    </lineage>
</organism>
<feature type="coiled-coil region" evidence="1">
    <location>
        <begin position="26"/>
        <end position="135"/>
    </location>
</feature>
<dbReference type="OrthoDB" id="10389223at2759"/>
<evidence type="ECO:0000256" key="1">
    <source>
        <dbReference type="SAM" id="Coils"/>
    </source>
</evidence>
<gene>
    <name evidence="2" type="ORF">ALEPTO_LOCUS6366</name>
</gene>
<keyword evidence="1" id="KW-0175">Coiled coil</keyword>
<evidence type="ECO:0000313" key="2">
    <source>
        <dbReference type="EMBL" id="CAG8561345.1"/>
    </source>
</evidence>
<protein>
    <submittedName>
        <fullName evidence="2">4816_t:CDS:1</fullName>
    </submittedName>
</protein>
<comment type="caution">
    <text evidence="2">The sequence shown here is derived from an EMBL/GenBank/DDBJ whole genome shotgun (WGS) entry which is preliminary data.</text>
</comment>
<evidence type="ECO:0000313" key="3">
    <source>
        <dbReference type="Proteomes" id="UP000789508"/>
    </source>
</evidence>
<dbReference type="AlphaFoldDB" id="A0A9N9BCS8"/>
<dbReference type="EMBL" id="CAJVPS010002146">
    <property type="protein sequence ID" value="CAG8561345.1"/>
    <property type="molecule type" value="Genomic_DNA"/>
</dbReference>
<accession>A0A9N9BCS8</accession>
<sequence>MTNDSFISLEHGVFCQTEHFKLKTIIQNLEFENKKLREHCDLLELKCELIDREKNEKVKQNRSQEIKLITQEFDILECKIKKYAEELVDTKHEQIILERQLQQLELQNSEQNCIINRATKEINRLISIILKLEESEAAFRDENHNQKLQIQRLKDNIAVFDSELTHFKESKDSETNVKSLVSSNNLLREQISENKHEIEMLSSMISSFERSKASLTEGNHQKQIIINDLQGKLVSLNTELQNLTRKEKTSSSRKKNWEWLFNPTLSPLEKANHFFRLRNEYLKANDTSQLDENKIPIEQYVEYLGKEYKTMDAFLSNLNLSIQSLSLKNNRFGDEKKKPNFIHNKLLNPNDNKSLKSNASEIDKATILELAGRRFSFQ</sequence>
<name>A0A9N9BCS8_9GLOM</name>
<reference evidence="2" key="1">
    <citation type="submission" date="2021-06" db="EMBL/GenBank/DDBJ databases">
        <authorList>
            <person name="Kallberg Y."/>
            <person name="Tangrot J."/>
            <person name="Rosling A."/>
        </authorList>
    </citation>
    <scope>NUCLEOTIDE SEQUENCE</scope>
    <source>
        <strain evidence="2">FL130A</strain>
    </source>
</reference>
<keyword evidence="3" id="KW-1185">Reference proteome</keyword>
<proteinExistence type="predicted"/>